<dbReference type="Proteomes" id="UP000789920">
    <property type="component" value="Unassembled WGS sequence"/>
</dbReference>
<protein>
    <submittedName>
        <fullName evidence="1">6073_t:CDS:1</fullName>
    </submittedName>
</protein>
<feature type="non-terminal residue" evidence="1">
    <location>
        <position position="39"/>
    </location>
</feature>
<proteinExistence type="predicted"/>
<reference evidence="1" key="1">
    <citation type="submission" date="2021-06" db="EMBL/GenBank/DDBJ databases">
        <authorList>
            <person name="Kallberg Y."/>
            <person name="Tangrot J."/>
            <person name="Rosling A."/>
        </authorList>
    </citation>
    <scope>NUCLEOTIDE SEQUENCE</scope>
    <source>
        <strain evidence="1">MA461A</strain>
    </source>
</reference>
<feature type="non-terminal residue" evidence="1">
    <location>
        <position position="1"/>
    </location>
</feature>
<keyword evidence="2" id="KW-1185">Reference proteome</keyword>
<evidence type="ECO:0000313" key="1">
    <source>
        <dbReference type="EMBL" id="CAG8850587.1"/>
    </source>
</evidence>
<comment type="caution">
    <text evidence="1">The sequence shown here is derived from an EMBL/GenBank/DDBJ whole genome shotgun (WGS) entry which is preliminary data.</text>
</comment>
<gene>
    <name evidence="1" type="ORF">RPERSI_LOCUS36166</name>
</gene>
<dbReference type="EMBL" id="CAJVQC010171602">
    <property type="protein sequence ID" value="CAG8850587.1"/>
    <property type="molecule type" value="Genomic_DNA"/>
</dbReference>
<sequence>NKNKDVKNDEQNNIVTMQSINKDKNRVEKGKEIKEVIST</sequence>
<name>A0ACA9SWH8_9GLOM</name>
<organism evidence="1 2">
    <name type="scientific">Racocetra persica</name>
    <dbReference type="NCBI Taxonomy" id="160502"/>
    <lineage>
        <taxon>Eukaryota</taxon>
        <taxon>Fungi</taxon>
        <taxon>Fungi incertae sedis</taxon>
        <taxon>Mucoromycota</taxon>
        <taxon>Glomeromycotina</taxon>
        <taxon>Glomeromycetes</taxon>
        <taxon>Diversisporales</taxon>
        <taxon>Gigasporaceae</taxon>
        <taxon>Racocetra</taxon>
    </lineage>
</organism>
<evidence type="ECO:0000313" key="2">
    <source>
        <dbReference type="Proteomes" id="UP000789920"/>
    </source>
</evidence>
<accession>A0ACA9SWH8</accession>